<dbReference type="Proteomes" id="UP000053989">
    <property type="component" value="Unassembled WGS sequence"/>
</dbReference>
<dbReference type="FunCoup" id="A0A0C3AMT3">
    <property type="interactions" value="294"/>
</dbReference>
<evidence type="ECO:0000256" key="1">
    <source>
        <dbReference type="ARBA" id="ARBA00006668"/>
    </source>
</evidence>
<feature type="compositionally biased region" description="Pro residues" evidence="4">
    <location>
        <begin position="122"/>
        <end position="131"/>
    </location>
</feature>
<keyword evidence="6" id="KW-1185">Reference proteome</keyword>
<dbReference type="PANTHER" id="PTHR12919:SF20">
    <property type="entry name" value="SMALL RIBOSOMAL SUBUNIT PROTEIN BS16M"/>
    <property type="match status" value="1"/>
</dbReference>
<dbReference type="Gene3D" id="3.30.1320.10">
    <property type="match status" value="1"/>
</dbReference>
<dbReference type="InterPro" id="IPR023803">
    <property type="entry name" value="Ribosomal_bS16_dom_sf"/>
</dbReference>
<reference evidence="5 6" key="1">
    <citation type="submission" date="2014-04" db="EMBL/GenBank/DDBJ databases">
        <authorList>
            <consortium name="DOE Joint Genome Institute"/>
            <person name="Kuo A."/>
            <person name="Kohler A."/>
            <person name="Nagy L.G."/>
            <person name="Floudas D."/>
            <person name="Copeland A."/>
            <person name="Barry K.W."/>
            <person name="Cichocki N."/>
            <person name="Veneault-Fourrey C."/>
            <person name="LaButti K."/>
            <person name="Lindquist E.A."/>
            <person name="Lipzen A."/>
            <person name="Lundell T."/>
            <person name="Morin E."/>
            <person name="Murat C."/>
            <person name="Sun H."/>
            <person name="Tunlid A."/>
            <person name="Henrissat B."/>
            <person name="Grigoriev I.V."/>
            <person name="Hibbett D.S."/>
            <person name="Martin F."/>
            <person name="Nordberg H.P."/>
            <person name="Cantor M.N."/>
            <person name="Hua S.X."/>
        </authorList>
    </citation>
    <scope>NUCLEOTIDE SEQUENCE [LARGE SCALE GENOMIC DNA]</scope>
    <source>
        <strain evidence="5 6">Foug A</strain>
    </source>
</reference>
<dbReference type="InParanoid" id="A0A0C3AMT3"/>
<name>A0A0C3AMT3_9AGAM</name>
<dbReference type="STRING" id="1036808.A0A0C3AMT3"/>
<reference evidence="6" key="2">
    <citation type="submission" date="2015-01" db="EMBL/GenBank/DDBJ databases">
        <title>Evolutionary Origins and Diversification of the Mycorrhizal Mutualists.</title>
        <authorList>
            <consortium name="DOE Joint Genome Institute"/>
            <consortium name="Mycorrhizal Genomics Consortium"/>
            <person name="Kohler A."/>
            <person name="Kuo A."/>
            <person name="Nagy L.G."/>
            <person name="Floudas D."/>
            <person name="Copeland A."/>
            <person name="Barry K.W."/>
            <person name="Cichocki N."/>
            <person name="Veneault-Fourrey C."/>
            <person name="LaButti K."/>
            <person name="Lindquist E.A."/>
            <person name="Lipzen A."/>
            <person name="Lundell T."/>
            <person name="Morin E."/>
            <person name="Murat C."/>
            <person name="Riley R."/>
            <person name="Ohm R."/>
            <person name="Sun H."/>
            <person name="Tunlid A."/>
            <person name="Henrissat B."/>
            <person name="Grigoriev I.V."/>
            <person name="Hibbett D.S."/>
            <person name="Martin F."/>
        </authorList>
    </citation>
    <scope>NUCLEOTIDE SEQUENCE [LARGE SCALE GENOMIC DNA]</scope>
    <source>
        <strain evidence="6">Foug A</strain>
    </source>
</reference>
<dbReference type="GO" id="GO:0032543">
    <property type="term" value="P:mitochondrial translation"/>
    <property type="evidence" value="ECO:0007669"/>
    <property type="project" value="TreeGrafter"/>
</dbReference>
<dbReference type="SUPFAM" id="SSF54565">
    <property type="entry name" value="Ribosomal protein S16"/>
    <property type="match status" value="1"/>
</dbReference>
<dbReference type="GO" id="GO:0003735">
    <property type="term" value="F:structural constituent of ribosome"/>
    <property type="evidence" value="ECO:0007669"/>
    <property type="project" value="InterPro"/>
</dbReference>
<dbReference type="NCBIfam" id="TIGR00002">
    <property type="entry name" value="S16"/>
    <property type="match status" value="1"/>
</dbReference>
<gene>
    <name evidence="5" type="ORF">SCLCIDRAFT_1211518</name>
</gene>
<dbReference type="Pfam" id="PF00886">
    <property type="entry name" value="Ribosomal_S16"/>
    <property type="match status" value="1"/>
</dbReference>
<feature type="region of interest" description="Disordered" evidence="4">
    <location>
        <begin position="89"/>
        <end position="131"/>
    </location>
</feature>
<evidence type="ECO:0000256" key="4">
    <source>
        <dbReference type="SAM" id="MobiDB-lite"/>
    </source>
</evidence>
<comment type="similarity">
    <text evidence="1">Belongs to the bacterial ribosomal protein bS16 family.</text>
</comment>
<dbReference type="GO" id="GO:0005763">
    <property type="term" value="C:mitochondrial small ribosomal subunit"/>
    <property type="evidence" value="ECO:0007669"/>
    <property type="project" value="TreeGrafter"/>
</dbReference>
<proteinExistence type="inferred from homology"/>
<dbReference type="HAMAP" id="MF_00385">
    <property type="entry name" value="Ribosomal_bS16"/>
    <property type="match status" value="1"/>
</dbReference>
<dbReference type="InterPro" id="IPR000307">
    <property type="entry name" value="Ribosomal_bS16"/>
</dbReference>
<dbReference type="HOGENOM" id="CLU_100590_2_1_1"/>
<feature type="compositionally biased region" description="Low complexity" evidence="4">
    <location>
        <begin position="104"/>
        <end position="121"/>
    </location>
</feature>
<dbReference type="PANTHER" id="PTHR12919">
    <property type="entry name" value="30S RIBOSOMAL PROTEIN S16"/>
    <property type="match status" value="1"/>
</dbReference>
<evidence type="ECO:0000313" key="5">
    <source>
        <dbReference type="EMBL" id="KIM66282.1"/>
    </source>
</evidence>
<evidence type="ECO:0008006" key="7">
    <source>
        <dbReference type="Google" id="ProtNLM"/>
    </source>
</evidence>
<keyword evidence="3" id="KW-0687">Ribonucleoprotein</keyword>
<sequence length="131" mass="14660">MTVRLRMAVHGTKRNRIFHLVAIDHRRRRDGKPIELLGMYDPCPNVDKVGEHSYKTMKWSVDRIKYWLGVGAVPSKPVVRFLEWGGVIPSDSKYHTKSWSAATPNSDSPSSPVPESSSDHSVPPPTTTSPP</sequence>
<keyword evidence="2" id="KW-0689">Ribosomal protein</keyword>
<dbReference type="AlphaFoldDB" id="A0A0C3AMT3"/>
<organism evidence="5 6">
    <name type="scientific">Scleroderma citrinum Foug A</name>
    <dbReference type="NCBI Taxonomy" id="1036808"/>
    <lineage>
        <taxon>Eukaryota</taxon>
        <taxon>Fungi</taxon>
        <taxon>Dikarya</taxon>
        <taxon>Basidiomycota</taxon>
        <taxon>Agaricomycotina</taxon>
        <taxon>Agaricomycetes</taxon>
        <taxon>Agaricomycetidae</taxon>
        <taxon>Boletales</taxon>
        <taxon>Sclerodermatineae</taxon>
        <taxon>Sclerodermataceae</taxon>
        <taxon>Scleroderma</taxon>
    </lineage>
</organism>
<accession>A0A0C3AMT3</accession>
<protein>
    <recommendedName>
        <fullName evidence="7">Ribosomal protein S16</fullName>
    </recommendedName>
</protein>
<evidence type="ECO:0000256" key="3">
    <source>
        <dbReference type="ARBA" id="ARBA00023274"/>
    </source>
</evidence>
<dbReference type="EMBL" id="KN822018">
    <property type="protein sequence ID" value="KIM66282.1"/>
    <property type="molecule type" value="Genomic_DNA"/>
</dbReference>
<evidence type="ECO:0000313" key="6">
    <source>
        <dbReference type="Proteomes" id="UP000053989"/>
    </source>
</evidence>
<dbReference type="OrthoDB" id="407221at2759"/>
<evidence type="ECO:0000256" key="2">
    <source>
        <dbReference type="ARBA" id="ARBA00022980"/>
    </source>
</evidence>